<protein>
    <recommendedName>
        <fullName evidence="2">THD domain-containing protein</fullName>
    </recommendedName>
</protein>
<evidence type="ECO:0000313" key="3">
    <source>
        <dbReference type="EMBL" id="KAK9978370.1"/>
    </source>
</evidence>
<dbReference type="GO" id="GO:0016020">
    <property type="term" value="C:membrane"/>
    <property type="evidence" value="ECO:0007669"/>
    <property type="project" value="InterPro"/>
</dbReference>
<dbReference type="Gene3D" id="2.60.120.40">
    <property type="match status" value="1"/>
</dbReference>
<dbReference type="PANTHER" id="PTHR15267">
    <property type="entry name" value="TUMOR NECROSIS FACTOR LIGAND SUPERFAMILY MEMBER 18"/>
    <property type="match status" value="1"/>
</dbReference>
<name>A0AAW2B0H4_CULAL</name>
<dbReference type="EMBL" id="JAWDJR010000003">
    <property type="protein sequence ID" value="KAK9978370.1"/>
    <property type="molecule type" value="Genomic_DNA"/>
</dbReference>
<dbReference type="GO" id="GO:0005164">
    <property type="term" value="F:tumor necrosis factor receptor binding"/>
    <property type="evidence" value="ECO:0007669"/>
    <property type="project" value="InterPro"/>
</dbReference>
<organism evidence="3 4">
    <name type="scientific">Culter alburnus</name>
    <name type="common">Topmouth culter</name>
    <dbReference type="NCBI Taxonomy" id="194366"/>
    <lineage>
        <taxon>Eukaryota</taxon>
        <taxon>Metazoa</taxon>
        <taxon>Chordata</taxon>
        <taxon>Craniata</taxon>
        <taxon>Vertebrata</taxon>
        <taxon>Euteleostomi</taxon>
        <taxon>Actinopterygii</taxon>
        <taxon>Neopterygii</taxon>
        <taxon>Teleostei</taxon>
        <taxon>Ostariophysi</taxon>
        <taxon>Cypriniformes</taxon>
        <taxon>Xenocyprididae</taxon>
        <taxon>Xenocypridinae</taxon>
        <taxon>Culter</taxon>
    </lineage>
</organism>
<accession>A0AAW2B0H4</accession>
<feature type="domain" description="THD" evidence="2">
    <location>
        <begin position="11"/>
        <end position="109"/>
    </location>
</feature>
<proteinExistence type="inferred from homology"/>
<dbReference type="SUPFAM" id="SSF49842">
    <property type="entry name" value="TNF-like"/>
    <property type="match status" value="1"/>
</dbReference>
<dbReference type="Pfam" id="PF00229">
    <property type="entry name" value="TNF"/>
    <property type="match status" value="1"/>
</dbReference>
<dbReference type="PANTHER" id="PTHR15267:SF1">
    <property type="entry name" value="TUMOR NECROSIS FACTOR LIGAND SUPERFAMILY MEMBER 18"/>
    <property type="match status" value="1"/>
</dbReference>
<dbReference type="Proteomes" id="UP001479290">
    <property type="component" value="Unassembled WGS sequence"/>
</dbReference>
<dbReference type="InterPro" id="IPR042380">
    <property type="entry name" value="TNFSF18"/>
</dbReference>
<keyword evidence="4" id="KW-1185">Reference proteome</keyword>
<evidence type="ECO:0000256" key="1">
    <source>
        <dbReference type="ARBA" id="ARBA00008670"/>
    </source>
</evidence>
<dbReference type="InterPro" id="IPR006052">
    <property type="entry name" value="TNF_dom"/>
</dbReference>
<sequence length="110" mass="12347">MVEKLQWNTVSPSGFIEGEEELRVKDDGRYFLYLQVTLNPQKAENYTITVNSSKRKTILEGLINKPKLSTGFMGVGISMNRGETLTVICKPKAKISDSPIETYLGVIKLH</sequence>
<reference evidence="3 4" key="1">
    <citation type="submission" date="2024-05" db="EMBL/GenBank/DDBJ databases">
        <title>A high-quality chromosomal-level genome assembly of Topmouth culter (Culter alburnus).</title>
        <authorList>
            <person name="Zhao H."/>
        </authorList>
    </citation>
    <scope>NUCLEOTIDE SEQUENCE [LARGE SCALE GENOMIC DNA]</scope>
    <source>
        <strain evidence="3">CATC2023</strain>
        <tissue evidence="3">Muscle</tissue>
    </source>
</reference>
<comment type="similarity">
    <text evidence="1">Belongs to the tumor necrosis factor family.</text>
</comment>
<evidence type="ECO:0000313" key="4">
    <source>
        <dbReference type="Proteomes" id="UP001479290"/>
    </source>
</evidence>
<comment type="caution">
    <text evidence="3">The sequence shown here is derived from an EMBL/GenBank/DDBJ whole genome shotgun (WGS) entry which is preliminary data.</text>
</comment>
<evidence type="ECO:0000259" key="2">
    <source>
        <dbReference type="Pfam" id="PF00229"/>
    </source>
</evidence>
<dbReference type="InterPro" id="IPR008983">
    <property type="entry name" value="Tumour_necrosis_fac-like_dom"/>
</dbReference>
<dbReference type="GO" id="GO:0002309">
    <property type="term" value="P:T cell proliferation involved in immune response"/>
    <property type="evidence" value="ECO:0007669"/>
    <property type="project" value="InterPro"/>
</dbReference>
<dbReference type="GO" id="GO:0033209">
    <property type="term" value="P:tumor necrosis factor-mediated signaling pathway"/>
    <property type="evidence" value="ECO:0007669"/>
    <property type="project" value="InterPro"/>
</dbReference>
<gene>
    <name evidence="3" type="ORF">ABG768_020123</name>
</gene>
<dbReference type="AlphaFoldDB" id="A0AAW2B0H4"/>